<gene>
    <name evidence="3" type="ORF">HNR19_000303</name>
</gene>
<keyword evidence="2" id="KW-1133">Transmembrane helix</keyword>
<feature type="region of interest" description="Disordered" evidence="1">
    <location>
        <begin position="124"/>
        <end position="151"/>
    </location>
</feature>
<evidence type="ECO:0000313" key="3">
    <source>
        <dbReference type="EMBL" id="NYI99604.1"/>
    </source>
</evidence>
<protein>
    <submittedName>
        <fullName evidence="3">Uncharacterized protein</fullName>
    </submittedName>
</protein>
<dbReference type="RefSeq" id="WP_179666234.1">
    <property type="nucleotide sequence ID" value="NZ_JACCFP010000001.1"/>
</dbReference>
<comment type="caution">
    <text evidence="3">The sequence shown here is derived from an EMBL/GenBank/DDBJ whole genome shotgun (WGS) entry which is preliminary data.</text>
</comment>
<accession>A0A853BWX1</accession>
<reference evidence="3 4" key="1">
    <citation type="submission" date="2020-07" db="EMBL/GenBank/DDBJ databases">
        <title>Sequencing the genomes of 1000 actinobacteria strains.</title>
        <authorList>
            <person name="Klenk H.-P."/>
        </authorList>
    </citation>
    <scope>NUCLEOTIDE SEQUENCE [LARGE SCALE GENOMIC DNA]</scope>
    <source>
        <strain evidence="3 4">DSM 103833</strain>
    </source>
</reference>
<feature type="transmembrane region" description="Helical" evidence="2">
    <location>
        <begin position="62"/>
        <end position="81"/>
    </location>
</feature>
<dbReference type="Proteomes" id="UP000530424">
    <property type="component" value="Unassembled WGS sequence"/>
</dbReference>
<sequence>MPRYATTVTRTPTAAQGPLASGGVGPPNSAAAAAGAHAPAHAGPVTSTIQGVAEEPHASGLYIWWAYGLVALAVVAGVIIGETVNPDPPVAVAGVSAFAGLYIAAQAIERVLVPFRPWLGDPLGKIDTPTPAADDENAPQAEGSAKPSPKARLRLARDRAFGAATTLADKAAADPEQEPAAKEAASLAAQTQAAVAQERVNASVVMWGVASAIGIVVSAFLGLALLQSTGIRGAPYALDVVVTGLAIGGGTKPLHDLISRVEAAKEARSDPDEAK</sequence>
<feature type="compositionally biased region" description="Polar residues" evidence="1">
    <location>
        <begin position="1"/>
        <end position="14"/>
    </location>
</feature>
<feature type="transmembrane region" description="Helical" evidence="2">
    <location>
        <begin position="90"/>
        <end position="108"/>
    </location>
</feature>
<name>A0A853BWX1_9ACTN</name>
<keyword evidence="2" id="KW-0472">Membrane</keyword>
<evidence type="ECO:0000256" key="2">
    <source>
        <dbReference type="SAM" id="Phobius"/>
    </source>
</evidence>
<feature type="transmembrane region" description="Helical" evidence="2">
    <location>
        <begin position="204"/>
        <end position="226"/>
    </location>
</feature>
<keyword evidence="4" id="KW-1185">Reference proteome</keyword>
<feature type="compositionally biased region" description="Low complexity" evidence="1">
    <location>
        <begin position="26"/>
        <end position="37"/>
    </location>
</feature>
<proteinExistence type="predicted"/>
<keyword evidence="2" id="KW-0812">Transmembrane</keyword>
<feature type="region of interest" description="Disordered" evidence="1">
    <location>
        <begin position="1"/>
        <end position="37"/>
    </location>
</feature>
<evidence type="ECO:0000313" key="4">
    <source>
        <dbReference type="Proteomes" id="UP000530424"/>
    </source>
</evidence>
<dbReference type="EMBL" id="JACCFP010000001">
    <property type="protein sequence ID" value="NYI99604.1"/>
    <property type="molecule type" value="Genomic_DNA"/>
</dbReference>
<dbReference type="AlphaFoldDB" id="A0A853BWX1"/>
<organism evidence="3 4">
    <name type="scientific">Nocardioides thalensis</name>
    <dbReference type="NCBI Taxonomy" id="1914755"/>
    <lineage>
        <taxon>Bacteria</taxon>
        <taxon>Bacillati</taxon>
        <taxon>Actinomycetota</taxon>
        <taxon>Actinomycetes</taxon>
        <taxon>Propionibacteriales</taxon>
        <taxon>Nocardioidaceae</taxon>
        <taxon>Nocardioides</taxon>
    </lineage>
</organism>
<evidence type="ECO:0000256" key="1">
    <source>
        <dbReference type="SAM" id="MobiDB-lite"/>
    </source>
</evidence>